<proteinExistence type="predicted"/>
<gene>
    <name evidence="4" type="ORF">GFD30_12560</name>
</gene>
<name>A0A6L5G9X9_9ACTN</name>
<keyword evidence="2" id="KW-1133">Transmembrane helix</keyword>
<keyword evidence="2" id="KW-0472">Membrane</keyword>
<keyword evidence="5" id="KW-1185">Reference proteome</keyword>
<reference evidence="4 5" key="1">
    <citation type="submission" date="2019-10" db="EMBL/GenBank/DDBJ databases">
        <title>Glycomyces albidus sp. nov., a novel actinomycete isolated from rhizosphere soil of wheat (Triticum aestivum L.).</title>
        <authorList>
            <person name="Qian L."/>
        </authorList>
    </citation>
    <scope>NUCLEOTIDE SEQUENCE [LARGE SCALE GENOMIC DNA]</scope>
    <source>
        <strain evidence="4 5">NEAU-7082</strain>
    </source>
</reference>
<evidence type="ECO:0000259" key="3">
    <source>
        <dbReference type="Pfam" id="PF13406"/>
    </source>
</evidence>
<dbReference type="Pfam" id="PF13406">
    <property type="entry name" value="SLT_2"/>
    <property type="match status" value="1"/>
</dbReference>
<dbReference type="InterPro" id="IPR023346">
    <property type="entry name" value="Lysozyme-like_dom_sf"/>
</dbReference>
<keyword evidence="2" id="KW-0812">Transmembrane</keyword>
<organism evidence="4 5">
    <name type="scientific">Glycomyces albidus</name>
    <dbReference type="NCBI Taxonomy" id="2656774"/>
    <lineage>
        <taxon>Bacteria</taxon>
        <taxon>Bacillati</taxon>
        <taxon>Actinomycetota</taxon>
        <taxon>Actinomycetes</taxon>
        <taxon>Glycomycetales</taxon>
        <taxon>Glycomycetaceae</taxon>
        <taxon>Glycomyces</taxon>
    </lineage>
</organism>
<dbReference type="Proteomes" id="UP000477750">
    <property type="component" value="Unassembled WGS sequence"/>
</dbReference>
<evidence type="ECO:0000313" key="4">
    <source>
        <dbReference type="EMBL" id="MQM26396.1"/>
    </source>
</evidence>
<dbReference type="InterPro" id="IPR031304">
    <property type="entry name" value="SLT_2"/>
</dbReference>
<dbReference type="PANTHER" id="PTHR30163">
    <property type="entry name" value="MEMBRANE-BOUND LYTIC MUREIN TRANSGLYCOSYLASE B"/>
    <property type="match status" value="1"/>
</dbReference>
<feature type="region of interest" description="Disordered" evidence="1">
    <location>
        <begin position="265"/>
        <end position="288"/>
    </location>
</feature>
<dbReference type="PANTHER" id="PTHR30163:SF8">
    <property type="entry name" value="LYTIC MUREIN TRANSGLYCOSYLASE"/>
    <property type="match status" value="1"/>
</dbReference>
<feature type="domain" description="Transglycosylase SLT" evidence="3">
    <location>
        <begin position="350"/>
        <end position="424"/>
    </location>
</feature>
<protein>
    <recommendedName>
        <fullName evidence="3">Transglycosylase SLT domain-containing protein</fullName>
    </recommendedName>
</protein>
<accession>A0A6L5G9X9</accession>
<dbReference type="GO" id="GO:0008933">
    <property type="term" value="F:peptidoglycan lytic transglycosylase activity"/>
    <property type="evidence" value="ECO:0007669"/>
    <property type="project" value="TreeGrafter"/>
</dbReference>
<feature type="compositionally biased region" description="Low complexity" evidence="1">
    <location>
        <begin position="267"/>
        <end position="284"/>
    </location>
</feature>
<dbReference type="SUPFAM" id="SSF53955">
    <property type="entry name" value="Lysozyme-like"/>
    <property type="match status" value="1"/>
</dbReference>
<dbReference type="GO" id="GO:0009253">
    <property type="term" value="P:peptidoglycan catabolic process"/>
    <property type="evidence" value="ECO:0007669"/>
    <property type="project" value="TreeGrafter"/>
</dbReference>
<dbReference type="CDD" id="cd13399">
    <property type="entry name" value="Slt35-like"/>
    <property type="match status" value="1"/>
</dbReference>
<evidence type="ECO:0000256" key="1">
    <source>
        <dbReference type="SAM" id="MobiDB-lite"/>
    </source>
</evidence>
<evidence type="ECO:0000256" key="2">
    <source>
        <dbReference type="SAM" id="Phobius"/>
    </source>
</evidence>
<feature type="transmembrane region" description="Helical" evidence="2">
    <location>
        <begin position="200"/>
        <end position="222"/>
    </location>
</feature>
<evidence type="ECO:0000313" key="5">
    <source>
        <dbReference type="Proteomes" id="UP000477750"/>
    </source>
</evidence>
<comment type="caution">
    <text evidence="4">The sequence shown here is derived from an EMBL/GenBank/DDBJ whole genome shotgun (WGS) entry which is preliminary data.</text>
</comment>
<dbReference type="Gene3D" id="1.10.530.10">
    <property type="match status" value="1"/>
</dbReference>
<sequence length="449" mass="47422">MRSVRRAMPLSYPRVGQLSFSPRMPGCGALVRGHNCPAASQCHPHLSRLPDVMGTGTPHGRVCGPRRRREALSTRVCSWQPPIRYEERSERPLVAGIGENCCPSGVARGRETREYSQTVRSPRCRAAVDPRVHTGRPGADAAPSARTPPPDRAPTIEKGRTAPVPLLLRRLAVLPWRALKAAGRGVRSCVRALRAPAGRLGVQAALTVLAVAGALAAGWFVVPDAGPAWSFGTEPTPEAEEAPLVLTPEDAPAAGLPAETDPIEEVGTAAPDGTTTPGDTTTTPAGGGDLDSWARSLASLGIPERALVAYGRAELVSAVENPGCNLSWTTLAGIGATETNHGTTGGNRIQSDGTTLTPIRGAGYDEMGPMQFLPSTWEAWKADGDKDGLFNPDDIDDAVTAAANYLCHGGRDLTTPAGWQAAVHSYNPRDDYVQKVFDRADEYGRSSTA</sequence>
<dbReference type="EMBL" id="WIAO01000013">
    <property type="protein sequence ID" value="MQM26396.1"/>
    <property type="molecule type" value="Genomic_DNA"/>
</dbReference>
<feature type="region of interest" description="Disordered" evidence="1">
    <location>
        <begin position="130"/>
        <end position="158"/>
    </location>
</feature>
<dbReference type="AlphaFoldDB" id="A0A6L5G9X9"/>
<dbReference type="InterPro" id="IPR043426">
    <property type="entry name" value="MltB-like"/>
</dbReference>